<dbReference type="Pfam" id="PF12697">
    <property type="entry name" value="Abhydrolase_6"/>
    <property type="match status" value="1"/>
</dbReference>
<protein>
    <submittedName>
        <fullName evidence="4">2-hydroxy-6-oxo-6-phenylhexa-2,4-dienoate hydrolase</fullName>
    </submittedName>
</protein>
<keyword evidence="1" id="KW-0812">Transmembrane</keyword>
<dbReference type="GeneID" id="120283432"/>
<dbReference type="Gene3D" id="3.40.50.1820">
    <property type="entry name" value="alpha/beta hydrolase"/>
    <property type="match status" value="1"/>
</dbReference>
<dbReference type="PANTHER" id="PTHR43689:SF1">
    <property type="entry name" value="ALPHA_BETA-HYDROLASES SUPERFAMILY PROTEIN"/>
    <property type="match status" value="1"/>
</dbReference>
<evidence type="ECO:0000313" key="3">
    <source>
        <dbReference type="Proteomes" id="UP001515500"/>
    </source>
</evidence>
<sequence length="459" mass="50435">MALLLTPLVSLPLHFQSNLHFQNNTCNKKVHFLPFGSKLNLAVARAASIPGSTSDFPEKQLRKRSSVAGVDQDELLDPHELADPDSTFSDIHGVRVHHKVCHHDDEHLSRGSLNIGLPLVLLHGFGASVFSWSRVMRPLTRIAGSKVLAFDRPAFGLTARSAPVRDNGALNPYSMAFAVLATLAFIDMLGAQKAILIGHSAGCLVAVNAYFEAPERIAALILVAPAIVAPLLSWRGKDGKIRKENNMGGGRTGSNDRNNPLVGIWRALLRMCMFIVGVAMRMLEEMRDMVRLVYAKVLAAVLRSSLAVMLVRMIIDKFGISAIRNSWYDASQIADHVLQGYTKPLRCKGWEMALLEYTIAMFTDSASKSKPPLTRRLAEISCPVLIVTGDTDRLVPSWNAERLSMAIPGSTFEVIRKCGHLPHEEKVDEFLSVVERFLQKVFGVSEGYASSNVSNSNSK</sequence>
<dbReference type="PANTHER" id="PTHR43689">
    <property type="entry name" value="HYDROLASE"/>
    <property type="match status" value="1"/>
</dbReference>
<accession>A0AB40D1G2</accession>
<keyword evidence="3" id="KW-1185">Reference proteome</keyword>
<dbReference type="GO" id="GO:0016787">
    <property type="term" value="F:hydrolase activity"/>
    <property type="evidence" value="ECO:0007669"/>
    <property type="project" value="UniProtKB-KW"/>
</dbReference>
<feature type="transmembrane region" description="Helical" evidence="1">
    <location>
        <begin position="170"/>
        <end position="187"/>
    </location>
</feature>
<evidence type="ECO:0000256" key="1">
    <source>
        <dbReference type="SAM" id="Phobius"/>
    </source>
</evidence>
<dbReference type="InterPro" id="IPR029058">
    <property type="entry name" value="AB_hydrolase_fold"/>
</dbReference>
<feature type="domain" description="AB hydrolase-1" evidence="2">
    <location>
        <begin position="119"/>
        <end position="431"/>
    </location>
</feature>
<dbReference type="RefSeq" id="XP_039146050.1">
    <property type="nucleotide sequence ID" value="XM_039290116.1"/>
</dbReference>
<evidence type="ECO:0000259" key="2">
    <source>
        <dbReference type="Pfam" id="PF12697"/>
    </source>
</evidence>
<evidence type="ECO:0000313" key="4">
    <source>
        <dbReference type="RefSeq" id="XP_039146050.1"/>
    </source>
</evidence>
<feature type="transmembrane region" description="Helical" evidence="1">
    <location>
        <begin position="292"/>
        <end position="315"/>
    </location>
</feature>
<dbReference type="SUPFAM" id="SSF53474">
    <property type="entry name" value="alpha/beta-Hydrolases"/>
    <property type="match status" value="1"/>
</dbReference>
<feature type="transmembrane region" description="Helical" evidence="1">
    <location>
        <begin position="217"/>
        <end position="234"/>
    </location>
</feature>
<dbReference type="AlphaFoldDB" id="A0AB40D1G2"/>
<reference evidence="4" key="1">
    <citation type="submission" date="2025-08" db="UniProtKB">
        <authorList>
            <consortium name="RefSeq"/>
        </authorList>
    </citation>
    <scope>IDENTIFICATION</scope>
</reference>
<dbReference type="Proteomes" id="UP001515500">
    <property type="component" value="Chromosome 19"/>
</dbReference>
<name>A0AB40D1G2_DIOCR</name>
<dbReference type="InterPro" id="IPR000073">
    <property type="entry name" value="AB_hydrolase_1"/>
</dbReference>
<proteinExistence type="predicted"/>
<keyword evidence="4" id="KW-0378">Hydrolase</keyword>
<dbReference type="GO" id="GO:0009941">
    <property type="term" value="C:chloroplast envelope"/>
    <property type="evidence" value="ECO:0007669"/>
    <property type="project" value="TreeGrafter"/>
</dbReference>
<feature type="transmembrane region" description="Helical" evidence="1">
    <location>
        <begin position="261"/>
        <end position="280"/>
    </location>
</feature>
<organism evidence="3 4">
    <name type="scientific">Dioscorea cayennensis subsp. rotundata</name>
    <name type="common">White Guinea yam</name>
    <name type="synonym">Dioscorea rotundata</name>
    <dbReference type="NCBI Taxonomy" id="55577"/>
    <lineage>
        <taxon>Eukaryota</taxon>
        <taxon>Viridiplantae</taxon>
        <taxon>Streptophyta</taxon>
        <taxon>Embryophyta</taxon>
        <taxon>Tracheophyta</taxon>
        <taxon>Spermatophyta</taxon>
        <taxon>Magnoliopsida</taxon>
        <taxon>Liliopsida</taxon>
        <taxon>Dioscoreales</taxon>
        <taxon>Dioscoreaceae</taxon>
        <taxon>Dioscorea</taxon>
    </lineage>
</organism>
<keyword evidence="1" id="KW-0472">Membrane</keyword>
<gene>
    <name evidence="4" type="primary">LOC120283432</name>
</gene>
<keyword evidence="1" id="KW-1133">Transmembrane helix</keyword>